<reference evidence="2 5" key="9">
    <citation type="journal article" date="2007" name="Science">
        <title>Sequence finishing and mapping of Drosophila melanogaster heterochromatin.</title>
        <authorList>
            <person name="Hoskins R.A."/>
            <person name="Carlson J.W."/>
            <person name="Kennedy C."/>
            <person name="Acevedo D."/>
            <person name="Evans-Holm M."/>
            <person name="Frise E."/>
            <person name="Wan K.H."/>
            <person name="Park S."/>
            <person name="Mendez-Lago M."/>
            <person name="Rossi F."/>
            <person name="Villasante A."/>
            <person name="Dimitri P."/>
            <person name="Karpen G.H."/>
            <person name="Celniker S.E."/>
        </authorList>
    </citation>
    <scope>NUCLEOTIDE SEQUENCE [LARGE SCALE GENOMIC DNA]</scope>
    <source>
        <strain evidence="5">Berkeley</strain>
    </source>
</reference>
<reference evidence="2 5" key="8">
    <citation type="journal article" date="2007" name="Science">
        <title>The Release 5.1 annotation of Drosophila melanogaster heterochromatin.</title>
        <authorList>
            <person name="Smith C.D."/>
            <person name="Shu S."/>
            <person name="Mungall C.J."/>
            <person name="Karpen G.H."/>
        </authorList>
    </citation>
    <scope>NUCLEOTIDE SEQUENCE [LARGE SCALE GENOMIC DNA]</scope>
    <source>
        <strain evidence="5">Berkeley</strain>
    </source>
</reference>
<reference evidence="2" key="13">
    <citation type="submission" date="2022-11" db="EMBL/GenBank/DDBJ databases">
        <title>Drosophila melanogaster release 4 sequence.</title>
        <authorList>
            <consortium name="Berkeley Drosophila Genome Project"/>
            <person name="Celniker S."/>
            <person name="Carlson J."/>
            <person name="Wan K."/>
            <person name="Pfeiffer B."/>
            <person name="Frise E."/>
            <person name="George R."/>
            <person name="Hoskins R."/>
            <person name="Stapleton M."/>
            <person name="Pacleb J."/>
            <person name="Park S."/>
            <person name="Svirskas R."/>
            <person name="Smith E."/>
            <person name="Yu C."/>
            <person name="Rubin G."/>
        </authorList>
    </citation>
    <scope>NUCLEOTIDE SEQUENCE</scope>
</reference>
<proteinExistence type="predicted"/>
<reference evidence="2" key="7">
    <citation type="submission" date="2006-08" db="EMBL/GenBank/DDBJ databases">
        <authorList>
            <person name="Celniker S."/>
            <person name="Carlson J."/>
            <person name="Wan K."/>
            <person name="Frise E."/>
            <person name="Hoskins R."/>
            <person name="Park S."/>
            <person name="Svirskas R."/>
            <person name="Rubin G."/>
        </authorList>
    </citation>
    <scope>NUCLEOTIDE SEQUENCE</scope>
</reference>
<reference evidence="2 5" key="1">
    <citation type="journal article" date="2000" name="Science">
        <title>The genome sequence of Drosophila melanogaster.</title>
        <authorList>
            <person name="Adams M.D."/>
            <person name="Celniker S.E."/>
            <person name="Holt R.A."/>
            <person name="Evans C.A."/>
            <person name="Gocayne J.D."/>
            <person name="Amanatides P.G."/>
            <person name="Scherer S.E."/>
            <person name="Li P.W."/>
            <person name="Hoskins R.A."/>
            <person name="Galle R.F."/>
            <person name="George R.A."/>
            <person name="Lewis S.E."/>
            <person name="Richards S."/>
            <person name="Ashburner M."/>
            <person name="Henderson S.N."/>
            <person name="Sutton G.G."/>
            <person name="Wortman J.R."/>
            <person name="Yandell M.D."/>
            <person name="Zhang Q."/>
            <person name="Chen L.X."/>
            <person name="Brandon R.C."/>
            <person name="Rogers Y.H."/>
            <person name="Blazej R.G."/>
            <person name="Champe M."/>
            <person name="Pfeiffer B.D."/>
            <person name="Wan K.H."/>
            <person name="Doyle C."/>
            <person name="Baxter E.G."/>
            <person name="Helt G."/>
            <person name="Nelson C.R."/>
            <person name="Gabor G.L."/>
            <person name="Abril J.F."/>
            <person name="Agbayani A."/>
            <person name="An H.J."/>
            <person name="Andrews-Pfannkoch C."/>
            <person name="Baldwin D."/>
            <person name="Ballew R.M."/>
            <person name="Basu A."/>
            <person name="Baxendale J."/>
            <person name="Bayraktaroglu L."/>
            <person name="Beasley E.M."/>
            <person name="Beeson K.Y."/>
            <person name="Benos P.V."/>
            <person name="Berman B.P."/>
            <person name="Bhandari D."/>
            <person name="Bolshakov S."/>
            <person name="Borkova D."/>
            <person name="Botchan M.R."/>
            <person name="Bouck J."/>
            <person name="Brokstein P."/>
            <person name="Brottier P."/>
            <person name="Burtis K.C."/>
            <person name="Busam D.A."/>
            <person name="Butler H."/>
            <person name="Cadieu E."/>
            <person name="Center A."/>
            <person name="Chandra I."/>
            <person name="Cherry J.M."/>
            <person name="Cawley S."/>
            <person name="Dahlke C."/>
            <person name="Davenport L.B."/>
            <person name="Davies P."/>
            <person name="de Pablos B."/>
            <person name="Delcher A."/>
            <person name="Deng Z."/>
            <person name="Mays A.D."/>
            <person name="Dew I."/>
            <person name="Dietz S.M."/>
            <person name="Dodson K."/>
            <person name="Doup L.E."/>
            <person name="Downes M."/>
            <person name="Dugan-Rocha S."/>
            <person name="Dunkov B.C."/>
            <person name="Dunn P."/>
            <person name="Durbin K.J."/>
            <person name="Evangelista C.C."/>
            <person name="Ferraz C."/>
            <person name="Ferriera S."/>
            <person name="Fleischmann W."/>
            <person name="Fosler C."/>
            <person name="Gabrielian A.E."/>
            <person name="Garg N.S."/>
            <person name="Gelbart W.M."/>
            <person name="Glasser K."/>
            <person name="Glodek A."/>
            <person name="Gong F."/>
            <person name="Gorrell J.H."/>
            <person name="Gu Z."/>
            <person name="Guan P."/>
            <person name="Harris M."/>
            <person name="Harris N.L."/>
            <person name="Harvey D."/>
            <person name="Heiman T.J."/>
            <person name="Hernandez J.R."/>
            <person name="Houck J."/>
            <person name="Hostin D."/>
            <person name="Houston K.A."/>
            <person name="Howland T.J."/>
            <person name="Wei M.H."/>
            <person name="Ibegwam C."/>
            <person name="Jalali M."/>
            <person name="Kalush F."/>
            <person name="Karpen G.H."/>
            <person name="Ke Z."/>
            <person name="Kennison J.A."/>
            <person name="Ketchum K.A."/>
            <person name="Kimmel B.E."/>
            <person name="Kodira C.D."/>
            <person name="Kraft C."/>
            <person name="Kravitz S."/>
            <person name="Kulp D."/>
            <person name="Lai Z."/>
            <person name="Lasko P."/>
            <person name="Lei Y."/>
            <person name="Levitsky A.A."/>
            <person name="Li J."/>
            <person name="Li Z."/>
            <person name="Liang Y."/>
            <person name="Lin X."/>
            <person name="Liu X."/>
            <person name="Mattei B."/>
            <person name="McIntosh T.C."/>
            <person name="McLeod M.P."/>
            <person name="McPherson D."/>
            <person name="Merkulov G."/>
            <person name="Milshina N.V."/>
            <person name="Mobarry C."/>
            <person name="Morris J."/>
            <person name="Moshrefi A."/>
            <person name="Mount S.M."/>
            <person name="Moy M."/>
            <person name="Murphy B."/>
            <person name="Murphy L."/>
            <person name="Muzny D.M."/>
            <person name="Nelson D.L."/>
            <person name="Nelson D.R."/>
            <person name="Nelson K.A."/>
            <person name="Nixon K."/>
            <person name="Nusskern D.R."/>
            <person name="Pacleb J.M."/>
            <person name="Palazzolo M."/>
            <person name="Pittman G.S."/>
            <person name="Pan S."/>
            <person name="Pollard J."/>
            <person name="Puri V."/>
            <person name="Reese M.G."/>
            <person name="Reinert K."/>
            <person name="Remington K."/>
            <person name="Saunders R.D."/>
            <person name="Scheeler F."/>
            <person name="Shen H."/>
            <person name="Shue B.C."/>
            <person name="Siden-Kiamos I."/>
            <person name="Simpson M."/>
            <person name="Skupski M.P."/>
            <person name="Smith T."/>
            <person name="Spier E."/>
            <person name="Spradling A.C."/>
            <person name="Stapleton M."/>
            <person name="Strong R."/>
            <person name="Sun E."/>
            <person name="Svirskas R."/>
            <person name="Tector C."/>
            <person name="Turner R."/>
            <person name="Venter E."/>
            <person name="Wang A.H."/>
            <person name="Wang X."/>
            <person name="Wang Z.Y."/>
            <person name="Wassarman D.A."/>
            <person name="Weinstock G.M."/>
            <person name="Weissenbach J."/>
            <person name="Williams S.M."/>
            <person name="WoodageT"/>
            <person name="Worley K.C."/>
            <person name="Wu D."/>
            <person name="Yang S."/>
            <person name="Yao Q.A."/>
            <person name="Ye J."/>
            <person name="Yeh R.F."/>
            <person name="Zaveri J.S."/>
            <person name="Zhan M."/>
            <person name="Zhang G."/>
            <person name="Zhao Q."/>
            <person name="Zheng L."/>
            <person name="Zheng X.H."/>
            <person name="Zhong F.N."/>
            <person name="Zhong W."/>
            <person name="Zhou X."/>
            <person name="Zhu S."/>
            <person name="Zhu X."/>
            <person name="Smith H.O."/>
            <person name="Gibbs R.A."/>
            <person name="Myers E.W."/>
            <person name="Rubin G.M."/>
            <person name="Venter J.C."/>
        </authorList>
    </citation>
    <scope>NUCLEOTIDE SEQUENCE [LARGE SCALE GENOMIC DNA]</scope>
    <source>
        <strain evidence="5">Berkeley</strain>
    </source>
</reference>
<reference evidence="2 5" key="5">
    <citation type="journal article" date="2002" name="Genome Biol.">
        <title>Heterochromatic sequences in a Drosophila whole-genome shotgun assembly.</title>
        <authorList>
            <person name="Hoskins R.A."/>
            <person name="Smith C.D."/>
            <person name="Carlson J.W."/>
            <person name="Carvalho A.B."/>
            <person name="Halpern A."/>
            <person name="Kaminker J.S."/>
            <person name="Kennedy C."/>
            <person name="Mungall C.J."/>
            <person name="Sullivan B.A."/>
            <person name="Sutton G.G."/>
            <person name="Yasuhara J.C."/>
            <person name="Wakimoto B.T."/>
            <person name="Myers E.W."/>
            <person name="Celniker S.E."/>
            <person name="Rubin G.M."/>
            <person name="Karpen G.H."/>
        </authorList>
    </citation>
    <scope>NUCLEOTIDE SEQUENCE [LARGE SCALE GENOMIC DNA]</scope>
    <source>
        <strain evidence="5">Berkeley</strain>
    </source>
</reference>
<dbReference type="AlphaFoldDB" id="Q59DT1"/>
<feature type="compositionally biased region" description="Basic residues" evidence="1">
    <location>
        <begin position="1079"/>
        <end position="1094"/>
    </location>
</feature>
<dbReference type="ExpressionAtlas" id="Q59DT1">
    <property type="expression patterns" value="baseline and differential"/>
</dbReference>
<organism evidence="2 5">
    <name type="scientific">Drosophila melanogaster</name>
    <name type="common">Fruit fly</name>
    <dbReference type="NCBI Taxonomy" id="7227"/>
    <lineage>
        <taxon>Eukaryota</taxon>
        <taxon>Metazoa</taxon>
        <taxon>Ecdysozoa</taxon>
        <taxon>Arthropoda</taxon>
        <taxon>Hexapoda</taxon>
        <taxon>Insecta</taxon>
        <taxon>Pterygota</taxon>
        <taxon>Neoptera</taxon>
        <taxon>Endopterygota</taxon>
        <taxon>Diptera</taxon>
        <taxon>Brachycera</taxon>
        <taxon>Muscomorpha</taxon>
        <taxon>Ephydroidea</taxon>
        <taxon>Drosophilidae</taxon>
        <taxon>Drosophila</taxon>
        <taxon>Sophophora</taxon>
    </lineage>
</organism>
<dbReference type="FlyBase" id="FBgn0032957">
    <property type="gene designation" value="CG2225"/>
</dbReference>
<evidence type="ECO:0000313" key="2">
    <source>
        <dbReference type="EMBL" id="AAN11134.2"/>
    </source>
</evidence>
<sequence>MAAAHESPKARDSTNVETERTFQLEAGQSYDTMAESHRAFHSLELEAGAEVAVDAAVEADSKRQNDNQLQSLEPISLDDIPEPIKVLDEIISEFEEAATKPVALNCNSGENQSEDDGYMSLSRKNMSKKDSEDVPQTPSTDTVPEGSFNEVDGTAENLTKLSEVVHGQETTSPLIQTTLPKARGSSSTPAVSSNYSSLPCCGVRASNLGGVSAANSSSGLSAIRHPGSCNGGRNALGIDISAVHNAVLRGNLAKLPEPFVNEHPVTIYPGPSSKTAVGEGARCKRLLSSVEKHKEVCHMLNPLSSGSNSSSGEASPAASHVNVAKSKAAARDDEYSEDSLEESTISTELTPVKQNGVAWEIHFRNSKKKSSGFKNTSASKTKSNNLDDSFMYNERSMLGKGTFIIRRSTAKKPPRVTDVFCIPKPPRSSLAEGVGPETKVGAGAISNEFYTSDSEQSDATPLPPPLPPASPDINFVYKECEANVEHTRRGLEMVVAHRAILSLDIEAPEQLGYCKPVKSKTAMLTEKRLSAESMPDNTSSSEEFEEARLNGIGSYELYGYNGNDQRASNATTPHTDLAPTLEEDEELSDLSYGCAPLMQIEHNISALLRGDLPIIGQPAERKGGGLTGAATTAAEQHAKRVLEFRHGVHKSESAKEMLLSQMPSLGPLPPSPPNSNPDLFDYNAPLPPSPVEPRKQLELPVVPNAPPANRGTTVVEVHATASGTAVHSSNSHTRRSRDNIASVRHFTDELPPPPAPSHQSASFLEGNGGPPTVPPHRVTGGHSANTMKSWSIDSQYRKKSPKLFGHYSSGGSGITTPTGLGPIAPLPPPHFDGMAGGSGSYHRRYINYGTKRSLKQSPREEHRLQTSCSLPETPIFARGCDIPRTPYRRQNEPLPVVSGSRTAPRSSTSNSINMGASILGIGGGNYGTAQICRQRSINHALASNEMLRMTGAPARGWYPKQRGMRPVSTENIDRMASMRVWDNPTVMSGTGQSRKPLTLPPNLTPSFLNKSPREALRRVTSLLITKKKNSKDRKHKAYCDQLMDDSNSKHVYEFESGSTTRKDTNRKDNGASGATTNNKPKKKGLFKSLWKRSKTVSLDQ</sequence>
<feature type="region of interest" description="Disordered" evidence="1">
    <location>
        <begin position="301"/>
        <end position="343"/>
    </location>
</feature>
<dbReference type="BioGRID-ORCS" id="35421">
    <property type="hits" value="0 hits in 1 CRISPR screen"/>
</dbReference>
<dbReference type="EMBL" id="AE014134">
    <property type="protein sequence ID" value="AAN11134.2"/>
    <property type="molecule type" value="Genomic_DNA"/>
</dbReference>
<dbReference type="DNASU" id="35421"/>
<dbReference type="UCSC" id="CG2225-RB">
    <property type="organism name" value="d. melanogaster"/>
</dbReference>
<feature type="region of interest" description="Disordered" evidence="1">
    <location>
        <begin position="983"/>
        <end position="1009"/>
    </location>
</feature>
<dbReference type="RefSeq" id="NP_724356.2">
    <property type="nucleotide sequence ID" value="NM_165393.3"/>
</dbReference>
<dbReference type="EMBL" id="AE014134">
    <property type="protein sequence ID" value="AGB93212.1"/>
    <property type="molecule type" value="Genomic_DNA"/>
</dbReference>
<evidence type="ECO:0000313" key="5">
    <source>
        <dbReference type="Proteomes" id="UP000000803"/>
    </source>
</evidence>
<evidence type="ECO:0000313" key="4">
    <source>
        <dbReference type="FlyBase" id="FBgn0032957"/>
    </source>
</evidence>
<reference evidence="5" key="4">
    <citation type="journal article" date="2002" name="Genome Biol.">
        <title>The transposable elements of the Drosophila melanogaster euchromatin: a genomics perspective.</title>
        <authorList>
            <person name="Kaminker J.S."/>
            <person name="Bergman C.M."/>
            <person name="Kronmiller B."/>
            <person name="Carlson J."/>
            <person name="Svirskas R."/>
            <person name="Patel S."/>
            <person name="Frise E."/>
            <person name="Wheeler D.A."/>
            <person name="Lewis S.E."/>
            <person name="Rubin G.M."/>
            <person name="Ashburner M."/>
            <person name="Celniker S.E."/>
        </authorList>
    </citation>
    <scope>NUCLEOTIDE SEQUENCE [LARGE SCALE GENOMIC DNA]</scope>
    <source>
        <strain evidence="5">Berkeley</strain>
    </source>
</reference>
<feature type="compositionally biased region" description="Low complexity" evidence="1">
    <location>
        <begin position="301"/>
        <end position="319"/>
    </location>
</feature>
<name>Q59DT1_DROME</name>
<reference evidence="2" key="12">
    <citation type="journal article" date="2015" name="Genome Res.">
        <title>The Release 6 reference sequence of the Drosophila melanogaster genome.</title>
        <authorList>
            <person name="Hoskins R.A."/>
            <person name="Carlson J.W."/>
            <person name="Wan K.H."/>
            <person name="Park S."/>
            <person name="Mendez I."/>
            <person name="Galle S.E."/>
            <person name="Booth B.W."/>
            <person name="Pfeiffer B.D."/>
            <person name="George R.A."/>
            <person name="Svirskas R."/>
            <person name="Krzywinski M."/>
            <person name="Schein J."/>
            <person name="Accardo M.C."/>
            <person name="Damia E."/>
            <person name="Messina G."/>
            <person name="Mendez-Lago M."/>
            <person name="de Pablos B."/>
            <person name="Demakova O.V."/>
            <person name="Andreyeva E.N."/>
            <person name="Boldyreva L.V."/>
            <person name="Marra M."/>
            <person name="Carvalho A.B."/>
            <person name="Dimitri P."/>
            <person name="Villasante A."/>
            <person name="Zhimulev I.F."/>
            <person name="Rubin G.M."/>
            <person name="Karpen G.H."/>
            <person name="Celniker S.E."/>
        </authorList>
    </citation>
    <scope>NUCLEOTIDE SEQUENCE</scope>
</reference>
<feature type="region of interest" description="Disordered" evidence="1">
    <location>
        <begin position="1"/>
        <end position="30"/>
    </location>
</feature>
<keyword evidence="5" id="KW-1185">Reference proteome</keyword>
<evidence type="ECO:0000256" key="1">
    <source>
        <dbReference type="SAM" id="MobiDB-lite"/>
    </source>
</evidence>
<feature type="compositionally biased region" description="Basic and acidic residues" evidence="1">
    <location>
        <begin position="1060"/>
        <end position="1069"/>
    </location>
</feature>
<feature type="region of interest" description="Disordered" evidence="1">
    <location>
        <begin position="881"/>
        <end position="910"/>
    </location>
</feature>
<feature type="compositionally biased region" description="Polar residues" evidence="1">
    <location>
        <begin position="899"/>
        <end position="910"/>
    </location>
</feature>
<reference evidence="5" key="3">
    <citation type="journal article" date="2002" name="Genome Biol.">
        <title>Annotation of the Drosophila melanogaster euchromatic genome: a systematic review.</title>
        <authorList>
            <person name="Misra S."/>
            <person name="Crosby M.A."/>
            <person name="Mungall C.J."/>
            <person name="Matthews B.B."/>
            <person name="Campbell K.S."/>
            <person name="Hradecky P."/>
            <person name="Huang Y."/>
            <person name="Kaminker J.S."/>
            <person name="Millburn G.H."/>
            <person name="Prochnik S.E."/>
            <person name="Smith C.D."/>
            <person name="Tupy J.L."/>
            <person name="Whitfied E.J."/>
            <person name="Bayraktaroglu L."/>
            <person name="Berman B.P."/>
            <person name="Bettencourt B.R."/>
            <person name="Celniker S.E."/>
            <person name="de Grey A.D."/>
            <person name="Drysdale R.A."/>
            <person name="Harris N.L."/>
            <person name="Richter J."/>
            <person name="Russo S."/>
            <person name="Schroeder A.J."/>
            <person name="Shu S.Q."/>
            <person name="Stapleton M."/>
            <person name="Yamada C."/>
            <person name="Ashburner M."/>
            <person name="Gelbart W.M."/>
            <person name="Rubin G.M."/>
            <person name="Lewis S.E."/>
        </authorList>
    </citation>
    <scope>GENOME REANNOTATION</scope>
    <source>
        <strain evidence="5">Berkeley</strain>
    </source>
</reference>
<feature type="region of interest" description="Disordered" evidence="1">
    <location>
        <begin position="124"/>
        <end position="151"/>
    </location>
</feature>
<dbReference type="OrthoDB" id="6605882at2759"/>
<dbReference type="VEuPathDB" id="VectorBase:FBgn0032957"/>
<gene>
    <name evidence="2" type="primary">Dmel\CG2225</name>
    <name evidence="2 4" type="ORF">CG2225</name>
    <name evidence="2" type="ORF">Dmel_CG2225</name>
</gene>
<evidence type="ECO:0000313" key="3">
    <source>
        <dbReference type="EMBL" id="AGB93212.1"/>
    </source>
</evidence>
<protein>
    <submittedName>
        <fullName evidence="2">Uncharacterized protein, isoform B</fullName>
    </submittedName>
    <submittedName>
        <fullName evidence="3">Uncharacterized protein, isoform H</fullName>
    </submittedName>
</protein>
<reference evidence="2" key="11">
    <citation type="journal article" date="2015" name="G3 (Bethesda)">
        <title>Gene Model Annotations for Drosophila melanogaster: The Rule-Benders.</title>
        <authorList>
            <consortium name="FlyBase Consortium"/>
            <person name="Crosby M.A."/>
            <person name="Gramates L.S."/>
            <person name="Dos Santos G."/>
            <person name="Matthews B.B."/>
            <person name="St Pierre S.E."/>
            <person name="Zhou P."/>
            <person name="Schroeder A.J."/>
            <person name="Falls K."/>
            <person name="Emmert D.B."/>
            <person name="Russo S.M."/>
            <person name="Gelbart W.M."/>
            <person name="null"/>
        </authorList>
    </citation>
    <scope>NUCLEOTIDE SEQUENCE</scope>
</reference>
<reference evidence="2" key="14">
    <citation type="submission" date="2022-11" db="EMBL/GenBank/DDBJ databases">
        <authorList>
            <consortium name="FlyBase"/>
        </authorList>
    </citation>
    <scope>NUCLEOTIDE SEQUENCE</scope>
</reference>
<feature type="region of interest" description="Disordered" evidence="1">
    <location>
        <begin position="746"/>
        <end position="786"/>
    </location>
</feature>
<accession>Q59DT1</accession>
<reference evidence="5" key="2">
    <citation type="journal article" date="2002" name="Genome Biol.">
        <title>Finishing a whole-genome shotgun: release 3 of the Drosophila melanogaster euchromatic genome sequence.</title>
        <authorList>
            <person name="Celniker S.E."/>
            <person name="Wheeler D.A."/>
            <person name="Kronmiller B."/>
            <person name="Carlson J.W."/>
            <person name="Halpern A."/>
            <person name="Patel S."/>
            <person name="Adams M."/>
            <person name="Champe M."/>
            <person name="Dugan S.P."/>
            <person name="Frise E."/>
            <person name="Hodgson A."/>
            <person name="George R.A."/>
            <person name="Hoskins R.A."/>
            <person name="Laverty T."/>
            <person name="Muzny D.M."/>
            <person name="Nelson C.R."/>
            <person name="Pacleb J.M."/>
            <person name="Park S."/>
            <person name="Pfeiffer B.D."/>
            <person name="Richards S."/>
            <person name="Sodergren E.J."/>
            <person name="Svirskas R."/>
            <person name="Tabor P.E."/>
            <person name="Wan K."/>
            <person name="Stapleton M."/>
            <person name="Sutton G.G."/>
            <person name="Venter C."/>
            <person name="Weinstock G."/>
            <person name="Scherer S.E."/>
            <person name="Myers E.W."/>
            <person name="Gibbs R.A."/>
            <person name="Rubin G.M."/>
        </authorList>
    </citation>
    <scope>NUCLEOTIDE SEQUENCE [LARGE SCALE GENOMIC DNA]</scope>
    <source>
        <strain evidence="5">Berkeley</strain>
    </source>
</reference>
<feature type="compositionally biased region" description="Polar residues" evidence="1">
    <location>
        <begin position="985"/>
        <end position="995"/>
    </location>
</feature>
<dbReference type="Bgee" id="FBgn0032957">
    <property type="expression patterns" value="Expressed in distal medullary amacrine neuron Dm11 in insect head and 234 other cell types or tissues"/>
</dbReference>
<feature type="compositionally biased region" description="Basic and acidic residues" evidence="1">
    <location>
        <begin position="1"/>
        <end position="22"/>
    </location>
</feature>
<feature type="region of interest" description="Disordered" evidence="1">
    <location>
        <begin position="1053"/>
        <end position="1100"/>
    </location>
</feature>
<dbReference type="AGR" id="FB:FBgn0032957"/>
<dbReference type="Proteomes" id="UP000000803">
    <property type="component" value="Chromosome 2L"/>
</dbReference>
<dbReference type="RefSeq" id="NP_001260677.1">
    <property type="nucleotide sequence ID" value="NM_001273748.1"/>
</dbReference>
<reference evidence="2" key="10">
    <citation type="journal article" date="2015" name="G3 (Bethesda)">
        <title>Gene Model Annotations for Drosophila melanogaster: Impact of High-Throughput Data.</title>
        <authorList>
            <consortium name="FlyBase Consortium"/>
            <person name="Matthews B.B."/>
            <person name="Dos Santos G."/>
            <person name="Crosby M.A."/>
            <person name="Emmert D.B."/>
            <person name="St Pierre S.E."/>
            <person name="Gramates L.S."/>
            <person name="Zhou P."/>
            <person name="Schroeder A.J."/>
            <person name="Falls K."/>
            <person name="Strelets V."/>
            <person name="Russo S.M."/>
            <person name="Gelbart W.M."/>
            <person name="null"/>
        </authorList>
    </citation>
    <scope>NUCLEOTIDE SEQUENCE</scope>
</reference>
<reference evidence="2 5" key="6">
    <citation type="journal article" date="2005" name="PLoS Comput. Biol.">
        <title>Combined evidence annotation of transposable elements in genome sequences.</title>
        <authorList>
            <person name="Quesneville H."/>
            <person name="Bergman C.M."/>
            <person name="Andrieu O."/>
            <person name="Autard D."/>
            <person name="Nouaud D."/>
            <person name="Ashburner M."/>
            <person name="Anxolabehere D."/>
        </authorList>
    </citation>
    <scope>NUCLEOTIDE SEQUENCE [LARGE SCALE GENOMIC DNA]</scope>
    <source>
        <strain evidence="5">Berkeley</strain>
    </source>
</reference>
<dbReference type="GeneID" id="35421"/>